<feature type="domain" description="O-methyltransferase dimerisation" evidence="5">
    <location>
        <begin position="14"/>
        <end position="85"/>
    </location>
</feature>
<dbReference type="CDD" id="cd02440">
    <property type="entry name" value="AdoMet_MTases"/>
    <property type="match status" value="1"/>
</dbReference>
<evidence type="ECO:0000259" key="5">
    <source>
        <dbReference type="Pfam" id="PF08100"/>
    </source>
</evidence>
<dbReference type="SUPFAM" id="SSF53335">
    <property type="entry name" value="S-adenosyl-L-methionine-dependent methyltransferases"/>
    <property type="match status" value="1"/>
</dbReference>
<evidence type="ECO:0000259" key="4">
    <source>
        <dbReference type="Pfam" id="PF00891"/>
    </source>
</evidence>
<evidence type="ECO:0000313" key="6">
    <source>
        <dbReference type="EMBL" id="AIG97247.1"/>
    </source>
</evidence>
<dbReference type="Pfam" id="PF00891">
    <property type="entry name" value="Methyltransf_2"/>
    <property type="match status" value="1"/>
</dbReference>
<dbReference type="SUPFAM" id="SSF46785">
    <property type="entry name" value="Winged helix' DNA-binding domain"/>
    <property type="match status" value="1"/>
</dbReference>
<dbReference type="InterPro" id="IPR012967">
    <property type="entry name" value="COMT_dimerisation"/>
</dbReference>
<dbReference type="Pfam" id="PF08100">
    <property type="entry name" value="Dimerisation"/>
    <property type="match status" value="1"/>
</dbReference>
<dbReference type="EMBL" id="CP006577">
    <property type="protein sequence ID" value="AIG97247.1"/>
    <property type="molecule type" value="Genomic_DNA"/>
</dbReference>
<accession>A0A075WCG3</accession>
<name>A0A075WCG3_ARCFL</name>
<evidence type="ECO:0000256" key="3">
    <source>
        <dbReference type="ARBA" id="ARBA00022691"/>
    </source>
</evidence>
<dbReference type="InterPro" id="IPR016461">
    <property type="entry name" value="COMT-like"/>
</dbReference>
<dbReference type="PANTHER" id="PTHR43712">
    <property type="entry name" value="PUTATIVE (AFU_ORTHOLOGUE AFUA_4G14580)-RELATED"/>
    <property type="match status" value="1"/>
</dbReference>
<dbReference type="Gene3D" id="3.40.50.150">
    <property type="entry name" value="Vaccinia Virus protein VP39"/>
    <property type="match status" value="1"/>
</dbReference>
<dbReference type="AlphaFoldDB" id="A0A075WCG3"/>
<organism evidence="6 7">
    <name type="scientific">Archaeoglobus fulgidus DSM 8774</name>
    <dbReference type="NCBI Taxonomy" id="1344584"/>
    <lineage>
        <taxon>Archaea</taxon>
        <taxon>Methanobacteriati</taxon>
        <taxon>Methanobacteriota</taxon>
        <taxon>Archaeoglobi</taxon>
        <taxon>Archaeoglobales</taxon>
        <taxon>Archaeoglobaceae</taxon>
        <taxon>Archaeoglobus</taxon>
    </lineage>
</organism>
<reference evidence="6 7" key="1">
    <citation type="submission" date="2013-07" db="EMBL/GenBank/DDBJ databases">
        <title>Genome of Archaeoglobus fulgidus.</title>
        <authorList>
            <person name="Fiebig A."/>
            <person name="Birkeland N.-K."/>
        </authorList>
    </citation>
    <scope>NUCLEOTIDE SEQUENCE [LARGE SCALE GENOMIC DNA]</scope>
    <source>
        <strain evidence="6 7">DSM 8774</strain>
    </source>
</reference>
<dbReference type="Gene3D" id="1.10.10.10">
    <property type="entry name" value="Winged helix-like DNA-binding domain superfamily/Winged helix DNA-binding domain"/>
    <property type="match status" value="1"/>
</dbReference>
<feature type="domain" description="O-methyltransferase C-terminal" evidence="4">
    <location>
        <begin position="127"/>
        <end position="222"/>
    </location>
</feature>
<dbReference type="HOGENOM" id="CLU_005533_4_3_2"/>
<dbReference type="GO" id="GO:0008171">
    <property type="term" value="F:O-methyltransferase activity"/>
    <property type="evidence" value="ECO:0007669"/>
    <property type="project" value="InterPro"/>
</dbReference>
<dbReference type="InterPro" id="IPR029063">
    <property type="entry name" value="SAM-dependent_MTases_sf"/>
</dbReference>
<keyword evidence="1 6" id="KW-0489">Methyltransferase</keyword>
<protein>
    <submittedName>
        <fullName evidence="6">O-methyltransferase</fullName>
    </submittedName>
</protein>
<evidence type="ECO:0000313" key="7">
    <source>
        <dbReference type="Proteomes" id="UP000028501"/>
    </source>
</evidence>
<dbReference type="GO" id="GO:0032259">
    <property type="term" value="P:methylation"/>
    <property type="evidence" value="ECO:0007669"/>
    <property type="project" value="UniProtKB-KW"/>
</dbReference>
<gene>
    <name evidence="6" type="ORF">AFULGI_00004330</name>
</gene>
<dbReference type="Proteomes" id="UP000028501">
    <property type="component" value="Chromosome"/>
</dbReference>
<dbReference type="InterPro" id="IPR036388">
    <property type="entry name" value="WH-like_DNA-bd_sf"/>
</dbReference>
<dbReference type="PANTHER" id="PTHR43712:SF2">
    <property type="entry name" value="O-METHYLTRANSFERASE CICE"/>
    <property type="match status" value="1"/>
</dbReference>
<dbReference type="PROSITE" id="PS51683">
    <property type="entry name" value="SAM_OMT_II"/>
    <property type="match status" value="1"/>
</dbReference>
<proteinExistence type="predicted"/>
<sequence length="327" mass="37280">MSRSDFLALVQEWSQGYRKILLLKAALELGIFEALRNEADADEVAKKIGGDRKITGIMLECLAKEGLLEKKGERYVNSRIAQTHLCKNSSLPMLNFLKKHFYDLEIWLNLAEIAKKGAVEVKRENLFSKLVIHAMAEHAMMGELQWAVETVAQYEEFRRARKMLDLGGGHGLYSVAFTQLNPNLEAVVFDLPEVVEKAKHYCKSSARVRFMSGDFFKDEIGGGYDFIFSSCNPAGKNSAMFPKICNALNSGGIYANKQFFWDDCSLDLLDLEWNLWNFGIEKGEKRFTFKGDLSLDEYLKELEKHDFEILGIHSYGDQKMIVARKTK</sequence>
<evidence type="ECO:0000256" key="2">
    <source>
        <dbReference type="ARBA" id="ARBA00022679"/>
    </source>
</evidence>
<dbReference type="InterPro" id="IPR036390">
    <property type="entry name" value="WH_DNA-bd_sf"/>
</dbReference>
<keyword evidence="2 6" id="KW-0808">Transferase</keyword>
<dbReference type="InterPro" id="IPR001077">
    <property type="entry name" value="COMT_C"/>
</dbReference>
<dbReference type="KEGG" id="afg:AFULGI_00004330"/>
<evidence type="ECO:0000256" key="1">
    <source>
        <dbReference type="ARBA" id="ARBA00022603"/>
    </source>
</evidence>
<keyword evidence="3" id="KW-0949">S-adenosyl-L-methionine</keyword>
<dbReference type="GO" id="GO:0046983">
    <property type="term" value="F:protein dimerization activity"/>
    <property type="evidence" value="ECO:0007669"/>
    <property type="project" value="InterPro"/>
</dbReference>